<dbReference type="InterPro" id="IPR019510">
    <property type="entry name" value="AKAP7-like_phosphoesterase"/>
</dbReference>
<dbReference type="InterPro" id="IPR009210">
    <property type="entry name" value="ASCC1"/>
</dbReference>
<dbReference type="GO" id="GO:0006307">
    <property type="term" value="P:DNA alkylation repair"/>
    <property type="evidence" value="ECO:0007669"/>
    <property type="project" value="InterPro"/>
</dbReference>
<organism evidence="2 3">
    <name type="scientific">Steinernema carpocapsae</name>
    <name type="common">Entomopathogenic nematode</name>
    <dbReference type="NCBI Taxonomy" id="34508"/>
    <lineage>
        <taxon>Eukaryota</taxon>
        <taxon>Metazoa</taxon>
        <taxon>Ecdysozoa</taxon>
        <taxon>Nematoda</taxon>
        <taxon>Chromadorea</taxon>
        <taxon>Rhabditida</taxon>
        <taxon>Tylenchina</taxon>
        <taxon>Panagrolaimomorpha</taxon>
        <taxon>Strongyloidoidea</taxon>
        <taxon>Steinernematidae</taxon>
        <taxon>Steinernema</taxon>
    </lineage>
</organism>
<dbReference type="STRING" id="34508.A0A4U8V4V1"/>
<protein>
    <recommendedName>
        <fullName evidence="1">A-kinase anchor protein 7-like phosphoesterase domain-containing protein</fullName>
    </recommendedName>
</protein>
<reference evidence="2 3" key="1">
    <citation type="journal article" date="2015" name="Genome Biol.">
        <title>Comparative genomics of Steinernema reveals deeply conserved gene regulatory networks.</title>
        <authorList>
            <person name="Dillman A.R."/>
            <person name="Macchietto M."/>
            <person name="Porter C.F."/>
            <person name="Rogers A."/>
            <person name="Williams B."/>
            <person name="Antoshechkin I."/>
            <person name="Lee M.M."/>
            <person name="Goodwin Z."/>
            <person name="Lu X."/>
            <person name="Lewis E.E."/>
            <person name="Goodrich-Blair H."/>
            <person name="Stock S.P."/>
            <person name="Adams B.J."/>
            <person name="Sternberg P.W."/>
            <person name="Mortazavi A."/>
        </authorList>
    </citation>
    <scope>NUCLEOTIDE SEQUENCE [LARGE SCALE GENOMIC DNA]</scope>
    <source>
        <strain evidence="2 3">ALL</strain>
    </source>
</reference>
<dbReference type="AlphaFoldDB" id="A0A4U8V4V1"/>
<reference evidence="2 3" key="2">
    <citation type="journal article" date="2019" name="G3 (Bethesda)">
        <title>Hybrid Assembly of the Genome of the Entomopathogenic Nematode Steinernema carpocapsae Identifies the X-Chromosome.</title>
        <authorList>
            <person name="Serra L."/>
            <person name="Macchietto M."/>
            <person name="Macias-Munoz A."/>
            <person name="McGill C.J."/>
            <person name="Rodriguez I.M."/>
            <person name="Rodriguez B."/>
            <person name="Murad R."/>
            <person name="Mortazavi A."/>
        </authorList>
    </citation>
    <scope>NUCLEOTIDE SEQUENCE [LARGE SCALE GENOMIC DNA]</scope>
    <source>
        <strain evidence="2 3">ALL</strain>
    </source>
</reference>
<dbReference type="PANTHER" id="PTHR13360:SF1">
    <property type="entry name" value="ACTIVATING SIGNAL COINTEGRATOR 1 COMPLEX SUBUNIT 1"/>
    <property type="match status" value="1"/>
</dbReference>
<dbReference type="Proteomes" id="UP000298663">
    <property type="component" value="Chromosome X"/>
</dbReference>
<proteinExistence type="predicted"/>
<dbReference type="GO" id="GO:0005634">
    <property type="term" value="C:nucleus"/>
    <property type="evidence" value="ECO:0007669"/>
    <property type="project" value="TreeGrafter"/>
</dbReference>
<dbReference type="InterPro" id="IPR009097">
    <property type="entry name" value="Cyclic_Pdiesterase"/>
</dbReference>
<evidence type="ECO:0000259" key="1">
    <source>
        <dbReference type="Pfam" id="PF10469"/>
    </source>
</evidence>
<dbReference type="PANTHER" id="PTHR13360">
    <property type="entry name" value="ACTIVATING SIGNAL COINTEGRATOR 1 COMPLEX SUBUNIT 1"/>
    <property type="match status" value="1"/>
</dbReference>
<feature type="domain" description="A-kinase anchor protein 7-like phosphoesterase" evidence="1">
    <location>
        <begin position="248"/>
        <end position="444"/>
    </location>
</feature>
<keyword evidence="3" id="KW-1185">Reference proteome</keyword>
<dbReference type="Gene3D" id="3.90.1140.10">
    <property type="entry name" value="Cyclic phosphodiesterase"/>
    <property type="match status" value="1"/>
</dbReference>
<dbReference type="OrthoDB" id="277832at2759"/>
<evidence type="ECO:0000313" key="3">
    <source>
        <dbReference type="Proteomes" id="UP000298663"/>
    </source>
</evidence>
<dbReference type="Pfam" id="PF10469">
    <property type="entry name" value="AKAP7_NLS"/>
    <property type="match status" value="1"/>
</dbReference>
<name>A0A4U8V4V1_STECR</name>
<dbReference type="GO" id="GO:0006355">
    <property type="term" value="P:regulation of DNA-templated transcription"/>
    <property type="evidence" value="ECO:0007669"/>
    <property type="project" value="TreeGrafter"/>
</dbReference>
<dbReference type="EMBL" id="CM016762">
    <property type="protein sequence ID" value="TMS40165.1"/>
    <property type="molecule type" value="Genomic_DNA"/>
</dbReference>
<evidence type="ECO:0000313" key="2">
    <source>
        <dbReference type="EMBL" id="TMS40165.1"/>
    </source>
</evidence>
<dbReference type="SUPFAM" id="SSF55144">
    <property type="entry name" value="LigT-like"/>
    <property type="match status" value="1"/>
</dbReference>
<accession>A0A4U8V4V1</accession>
<gene>
    <name evidence="2" type="ORF">L596_006579</name>
</gene>
<sequence length="450" mass="49325">MILLSRWFCCRRFLKMSSELSSKSNYDAVSTAVLSRESTSDDVVTTAAAFTEAASGAVSAASVSTTITSTVAAPTDSVSIATVSSVPVPTAEAATDFASSEATSADVVSTTASSTVSVLADSASTSVASTDAVYSVPVPSVAGPSTLPPLFPWLDPAGCYFDVRKNRWTQHSVDLTTAVRKILLGDKSKLLREIQGLSECKIALNREGRNQRMVVTSRKSKEAVIEAVNLLHPHVEGCLAVAPVRTHYTHFIAFPMNTEAVQTAYNSFIVEIKSKEEFKDLVAMKRLFYVPGKLHVTLLMLSLDTPEKIEEAKQLLSEIVDTDAKQFLNNDSLKVKIEGLACFTRMKPDKTSVVFANLHHEKLQELSDLIATSFMSRCELAPKNRESVTLHMTVANTLHVRPRIRFIDASKLVEQYADHHFGIVQLNKVVIYSLQSKTKDMYDAIFEKTF</sequence>